<dbReference type="PANTHER" id="PTHR30349">
    <property type="entry name" value="PHAGE INTEGRASE-RELATED"/>
    <property type="match status" value="1"/>
</dbReference>
<dbReference type="PATRIC" id="fig|1678841.3.peg.2981"/>
<evidence type="ECO:0000259" key="11">
    <source>
        <dbReference type="PROSITE" id="PS51898"/>
    </source>
</evidence>
<dbReference type="GO" id="GO:0005737">
    <property type="term" value="C:cytoplasm"/>
    <property type="evidence" value="ECO:0007669"/>
    <property type="project" value="UniProtKB-SubCell"/>
</dbReference>
<evidence type="ECO:0000256" key="1">
    <source>
        <dbReference type="ARBA" id="ARBA00004496"/>
    </source>
</evidence>
<dbReference type="InterPro" id="IPR004107">
    <property type="entry name" value="Integrase_SAM-like_N"/>
</dbReference>
<dbReference type="CDD" id="cd00798">
    <property type="entry name" value="INT_XerDC_C"/>
    <property type="match status" value="1"/>
</dbReference>
<dbReference type="GO" id="GO:0007059">
    <property type="term" value="P:chromosome segregation"/>
    <property type="evidence" value="ECO:0007669"/>
    <property type="project" value="UniProtKB-UniRule"/>
</dbReference>
<keyword evidence="14" id="KW-1185">Reference proteome</keyword>
<evidence type="ECO:0000256" key="4">
    <source>
        <dbReference type="ARBA" id="ARBA00022618"/>
    </source>
</evidence>
<sequence>MEWDIYIKGFRAYLQVERSMPANTVSAYLRDVEKLAGFLNSGERAVQPSSVRPLHLQEFINTIAGIGVAASSQARIISGIRSFFKYLLLENEIRNDPTELLEMPRIGRKLPEVLTTDEVERLLGTIDLSTPTGERNKAIVEVLYGCGLRVSELVNLKIADLHYEENYITVTGKGDKQRIVPLGNAALSQLRRYIREVRIHQDIKKGQEQYIFLNKSGSRLTRAMIFHIIKTLAGIAGIKKSISPHTFRHSFATHLVENGADLRAVQEMLGHASITTTEIYTHIDREYLRQNILKYHPRKDIN</sequence>
<evidence type="ECO:0000256" key="9">
    <source>
        <dbReference type="ARBA" id="ARBA00023306"/>
    </source>
</evidence>
<dbReference type="Pfam" id="PF02899">
    <property type="entry name" value="Phage_int_SAM_1"/>
    <property type="match status" value="1"/>
</dbReference>
<evidence type="ECO:0000256" key="8">
    <source>
        <dbReference type="ARBA" id="ARBA00023172"/>
    </source>
</evidence>
<dbReference type="InterPro" id="IPR011010">
    <property type="entry name" value="DNA_brk_join_enz"/>
</dbReference>
<dbReference type="Gene3D" id="1.10.443.10">
    <property type="entry name" value="Intergrase catalytic core"/>
    <property type="match status" value="1"/>
</dbReference>
<name>A0A0S7C1K8_9BACT</name>
<keyword evidence="4 10" id="KW-0132">Cell division</keyword>
<feature type="active site" evidence="10">
    <location>
        <position position="271"/>
    </location>
</feature>
<comment type="subcellular location">
    <subcellularLocation>
        <location evidence="1 10">Cytoplasm</location>
    </subcellularLocation>
</comment>
<dbReference type="OrthoDB" id="9801717at2"/>
<feature type="domain" description="Tyr recombinase" evidence="11">
    <location>
        <begin position="109"/>
        <end position="293"/>
    </location>
</feature>
<keyword evidence="3 10" id="KW-0963">Cytoplasm</keyword>
<dbReference type="Pfam" id="PF00589">
    <property type="entry name" value="Phage_integrase"/>
    <property type="match status" value="1"/>
</dbReference>
<dbReference type="NCBIfam" id="NF001399">
    <property type="entry name" value="PRK00283.1"/>
    <property type="match status" value="1"/>
</dbReference>
<reference evidence="13" key="1">
    <citation type="journal article" date="2015" name="Genome Announc.">
        <title>Draft Genome Sequence of Bacteroidales Strain TBC1, a Novel Isolate from a Methanogenic Wastewater Treatment System.</title>
        <authorList>
            <person name="Tourlousse D.M."/>
            <person name="Matsuura N."/>
            <person name="Sun L."/>
            <person name="Toyonaga M."/>
            <person name="Kuroda K."/>
            <person name="Ohashi A."/>
            <person name="Cruz R."/>
            <person name="Yamaguchi T."/>
            <person name="Sekiguchi Y."/>
        </authorList>
    </citation>
    <scope>NUCLEOTIDE SEQUENCE [LARGE SCALE GENOMIC DNA]</scope>
    <source>
        <strain evidence="13">TBC1</strain>
    </source>
</reference>
<comment type="similarity">
    <text evidence="2">Belongs to the 'phage' integrase family. XerD subfamily.</text>
</comment>
<keyword evidence="5 10" id="KW-0159">Chromosome partition</keyword>
<dbReference type="InterPro" id="IPR013762">
    <property type="entry name" value="Integrase-like_cat_sf"/>
</dbReference>
<accession>A0A0S7C1K8</accession>
<dbReference type="Gene3D" id="1.10.150.130">
    <property type="match status" value="1"/>
</dbReference>
<evidence type="ECO:0000256" key="6">
    <source>
        <dbReference type="ARBA" id="ARBA00022908"/>
    </source>
</evidence>
<evidence type="ECO:0000256" key="3">
    <source>
        <dbReference type="ARBA" id="ARBA00022490"/>
    </source>
</evidence>
<dbReference type="InterPro" id="IPR050090">
    <property type="entry name" value="Tyrosine_recombinase_XerCD"/>
</dbReference>
<dbReference type="PROSITE" id="PS51900">
    <property type="entry name" value="CB"/>
    <property type="match status" value="1"/>
</dbReference>
<evidence type="ECO:0000256" key="10">
    <source>
        <dbReference type="HAMAP-Rule" id="MF_01808"/>
    </source>
</evidence>
<protein>
    <recommendedName>
        <fullName evidence="10">Tyrosine recombinase XerC</fullName>
    </recommendedName>
</protein>
<evidence type="ECO:0000256" key="7">
    <source>
        <dbReference type="ARBA" id="ARBA00023125"/>
    </source>
</evidence>
<dbReference type="AlphaFoldDB" id="A0A0S7C1K8"/>
<feature type="active site" evidence="10">
    <location>
        <position position="149"/>
    </location>
</feature>
<dbReference type="GO" id="GO:0003677">
    <property type="term" value="F:DNA binding"/>
    <property type="evidence" value="ECO:0007669"/>
    <property type="project" value="UniProtKB-UniRule"/>
</dbReference>
<dbReference type="STRING" id="1678841.TBC1_12290"/>
<dbReference type="SUPFAM" id="SSF56349">
    <property type="entry name" value="DNA breaking-rejoining enzymes"/>
    <property type="match status" value="1"/>
</dbReference>
<dbReference type="NCBIfam" id="NF040815">
    <property type="entry name" value="recomb_XerA_Arch"/>
    <property type="match status" value="1"/>
</dbReference>
<dbReference type="GO" id="GO:0051301">
    <property type="term" value="P:cell division"/>
    <property type="evidence" value="ECO:0007669"/>
    <property type="project" value="UniProtKB-KW"/>
</dbReference>
<keyword evidence="6 10" id="KW-0229">DNA integration</keyword>
<dbReference type="InterPro" id="IPR044068">
    <property type="entry name" value="CB"/>
</dbReference>
<dbReference type="Proteomes" id="UP000053091">
    <property type="component" value="Unassembled WGS sequence"/>
</dbReference>
<feature type="active site" evidence="10">
    <location>
        <position position="245"/>
    </location>
</feature>
<feature type="domain" description="Core-binding (CB)" evidence="12">
    <location>
        <begin position="1"/>
        <end position="88"/>
    </location>
</feature>
<dbReference type="InterPro" id="IPR023009">
    <property type="entry name" value="Tyrosine_recombinase_XerC/XerD"/>
</dbReference>
<dbReference type="NCBIfam" id="TIGR02225">
    <property type="entry name" value="recomb_XerD"/>
    <property type="match status" value="1"/>
</dbReference>
<keyword evidence="8 10" id="KW-0233">DNA recombination</keyword>
<evidence type="ECO:0000256" key="5">
    <source>
        <dbReference type="ARBA" id="ARBA00022829"/>
    </source>
</evidence>
<comment type="similarity">
    <text evidence="10">Belongs to the 'phage' integrase family. XerC subfamily.</text>
</comment>
<dbReference type="InterPro" id="IPR011932">
    <property type="entry name" value="Recomb_XerD"/>
</dbReference>
<proteinExistence type="inferred from homology"/>
<comment type="function">
    <text evidence="10">Site-specific tyrosine recombinase, which acts by catalyzing the cutting and rejoining of the recombining DNA molecules. The XerC-XerD complex is essential to convert dimers of the bacterial chromosome into monomers to permit their segregation at cell division. It also contributes to the segregational stability of plasmids.</text>
</comment>
<dbReference type="GO" id="GO:0009037">
    <property type="term" value="F:tyrosine-based site-specific recombinase activity"/>
    <property type="evidence" value="ECO:0007669"/>
    <property type="project" value="UniProtKB-UniRule"/>
</dbReference>
<dbReference type="InterPro" id="IPR010998">
    <property type="entry name" value="Integrase_recombinase_N"/>
</dbReference>
<dbReference type="InterPro" id="IPR002104">
    <property type="entry name" value="Integrase_catalytic"/>
</dbReference>
<feature type="active site" evidence="10">
    <location>
        <position position="173"/>
    </location>
</feature>
<comment type="subunit">
    <text evidence="10">Forms a cyclic heterotetrameric complex composed of two molecules of XerC and two molecules of XerD.</text>
</comment>
<evidence type="ECO:0000256" key="2">
    <source>
        <dbReference type="ARBA" id="ARBA00010450"/>
    </source>
</evidence>
<feature type="active site" evidence="10">
    <location>
        <position position="248"/>
    </location>
</feature>
<dbReference type="HAMAP" id="MF_01808">
    <property type="entry name" value="Recomb_XerC_XerD"/>
    <property type="match status" value="1"/>
</dbReference>
<evidence type="ECO:0000259" key="12">
    <source>
        <dbReference type="PROSITE" id="PS51900"/>
    </source>
</evidence>
<evidence type="ECO:0000313" key="14">
    <source>
        <dbReference type="Proteomes" id="UP000053091"/>
    </source>
</evidence>
<keyword evidence="9 10" id="KW-0131">Cell cycle</keyword>
<keyword evidence="7 10" id="KW-0238">DNA-binding</keyword>
<dbReference type="RefSeq" id="WP_062043849.1">
    <property type="nucleotide sequence ID" value="NZ_DF968183.1"/>
</dbReference>
<evidence type="ECO:0000313" key="13">
    <source>
        <dbReference type="EMBL" id="GAP44482.1"/>
    </source>
</evidence>
<dbReference type="PROSITE" id="PS51898">
    <property type="entry name" value="TYR_RECOMBINASE"/>
    <property type="match status" value="1"/>
</dbReference>
<organism evidence="13">
    <name type="scientific">Lentimicrobium saccharophilum</name>
    <dbReference type="NCBI Taxonomy" id="1678841"/>
    <lineage>
        <taxon>Bacteria</taxon>
        <taxon>Pseudomonadati</taxon>
        <taxon>Bacteroidota</taxon>
        <taxon>Bacteroidia</taxon>
        <taxon>Bacteroidales</taxon>
        <taxon>Lentimicrobiaceae</taxon>
        <taxon>Lentimicrobium</taxon>
    </lineage>
</organism>
<feature type="active site" description="O-(3'-phospho-DNA)-tyrosine intermediate" evidence="10">
    <location>
        <position position="280"/>
    </location>
</feature>
<dbReference type="GO" id="GO:0006313">
    <property type="term" value="P:DNA transposition"/>
    <property type="evidence" value="ECO:0007669"/>
    <property type="project" value="UniProtKB-UniRule"/>
</dbReference>
<dbReference type="PANTHER" id="PTHR30349:SF81">
    <property type="entry name" value="TYROSINE RECOMBINASE XERC"/>
    <property type="match status" value="1"/>
</dbReference>
<gene>
    <name evidence="10" type="primary">xerC</name>
    <name evidence="13" type="ORF">TBC1_12290</name>
</gene>
<dbReference type="EMBL" id="DF968183">
    <property type="protein sequence ID" value="GAP44482.1"/>
    <property type="molecule type" value="Genomic_DNA"/>
</dbReference>